<dbReference type="RefSeq" id="WP_067630960.1">
    <property type="nucleotide sequence ID" value="NZ_CP013213.1"/>
</dbReference>
<evidence type="ECO:0008006" key="4">
    <source>
        <dbReference type="Google" id="ProtNLM"/>
    </source>
</evidence>
<feature type="transmembrane region" description="Helical" evidence="1">
    <location>
        <begin position="69"/>
        <end position="88"/>
    </location>
</feature>
<dbReference type="AlphaFoldDB" id="A0A0X8GYT1"/>
<dbReference type="OrthoDB" id="9804751at2"/>
<dbReference type="Proteomes" id="UP000063781">
    <property type="component" value="Chromosome"/>
</dbReference>
<dbReference type="STRING" id="1514105.AOC36_02460"/>
<protein>
    <recommendedName>
        <fullName evidence="4">Glycosyltransferase RgtA/B/C/D-like domain-containing protein</fullName>
    </recommendedName>
</protein>
<feature type="transmembrane region" description="Helical" evidence="1">
    <location>
        <begin position="411"/>
        <end position="427"/>
    </location>
</feature>
<organism evidence="2 3">
    <name type="scientific">Erysipelothrix larvae</name>
    <dbReference type="NCBI Taxonomy" id="1514105"/>
    <lineage>
        <taxon>Bacteria</taxon>
        <taxon>Bacillati</taxon>
        <taxon>Bacillota</taxon>
        <taxon>Erysipelotrichia</taxon>
        <taxon>Erysipelotrichales</taxon>
        <taxon>Erysipelotrichaceae</taxon>
        <taxon>Erysipelothrix</taxon>
    </lineage>
</organism>
<evidence type="ECO:0000256" key="1">
    <source>
        <dbReference type="SAM" id="Phobius"/>
    </source>
</evidence>
<proteinExistence type="predicted"/>
<feature type="transmembrane region" description="Helical" evidence="1">
    <location>
        <begin position="277"/>
        <end position="307"/>
    </location>
</feature>
<feature type="transmembrane region" description="Helical" evidence="1">
    <location>
        <begin position="193"/>
        <end position="211"/>
    </location>
</feature>
<feature type="transmembrane region" description="Helical" evidence="1">
    <location>
        <begin position="380"/>
        <end position="404"/>
    </location>
</feature>
<keyword evidence="1" id="KW-0472">Membrane</keyword>
<evidence type="ECO:0000313" key="3">
    <source>
        <dbReference type="Proteomes" id="UP000063781"/>
    </source>
</evidence>
<feature type="transmembrane region" description="Helical" evidence="1">
    <location>
        <begin position="100"/>
        <end position="123"/>
    </location>
</feature>
<feature type="transmembrane region" description="Helical" evidence="1">
    <location>
        <begin position="484"/>
        <end position="505"/>
    </location>
</feature>
<feature type="transmembrane region" description="Helical" evidence="1">
    <location>
        <begin position="439"/>
        <end position="463"/>
    </location>
</feature>
<feature type="transmembrane region" description="Helical" evidence="1">
    <location>
        <begin position="351"/>
        <end position="368"/>
    </location>
</feature>
<keyword evidence="1" id="KW-1133">Transmembrane helix</keyword>
<keyword evidence="3" id="KW-1185">Reference proteome</keyword>
<feature type="transmembrane region" description="Helical" evidence="1">
    <location>
        <begin position="313"/>
        <end position="330"/>
    </location>
</feature>
<evidence type="ECO:0000313" key="2">
    <source>
        <dbReference type="EMBL" id="AMC92884.1"/>
    </source>
</evidence>
<keyword evidence="1" id="KW-0812">Transmembrane</keyword>
<feature type="transmembrane region" description="Helical" evidence="1">
    <location>
        <begin position="246"/>
        <end position="265"/>
    </location>
</feature>
<accession>A0A0X8GYT1</accession>
<dbReference type="EMBL" id="CP013213">
    <property type="protein sequence ID" value="AMC92884.1"/>
    <property type="molecule type" value="Genomic_DNA"/>
</dbReference>
<reference evidence="2 3" key="1">
    <citation type="submission" date="2015-10" db="EMBL/GenBank/DDBJ databases">
        <title>Erysipelothrix larvae sp. LV19 isolated from the larval gut of the rhinoceros beetle, Trypoxylus dichotomus.</title>
        <authorList>
            <person name="Lim S."/>
            <person name="Kim B.-C."/>
        </authorList>
    </citation>
    <scope>NUCLEOTIDE SEQUENCE [LARGE SCALE GENOMIC DNA]</scope>
    <source>
        <strain evidence="2 3">LV19</strain>
    </source>
</reference>
<name>A0A0X8GYT1_9FIRM</name>
<dbReference type="KEGG" id="erl:AOC36_02460"/>
<sequence length="729" mass="82394">MSQIMSILMLLTGFVILWCVGFPFTHFAFSKADKRLSNDGIHALSLFSGYALIICIELLLVPLDIPVKFTAWPLLIGALIVCVIYIRKNKETIAYPSKQFLFYALIILVISGFSFVIIGAQFFKGFAWWDTLYYASHAEFLKNLPFSSLDSKVFDLPYLGSSYHYFHGTHRIGRGVFQAFIASVYFVDGSSTLGFMNVLGVLLVYLGVVYALDGFPLSTRRKYFIAFAATVVPNVVITQMEGFIPIGLFTAFTVVLVRLFMDVLVQKQISTAILGGILGVSFFTTLLDGTYVVLGMIILSALILLFTKEFNKVYLLNIGVILLTIVIFVFPYREQFSIELGGSVTRSSLNFIYSFANSSLGLNWIFWGRTLTGSYVPDKLFLVMTFLSICFFIASYVGVFFTMYKGHRREGFTMLALCLMPFVFLSMKEGNEALDLRYSYFKVLTFAVPLIVVGLMNFFYIVLDWIKEISVNELDTFYKGMYQVTHRILFGLVLLLIVAFSISSIERVSLPLRVDWMKNRGISDRASNLIRFNDAQAQAFYTQLMRLEDENILLVGANDDLGLWWSTYYGRNNSLYTLTNSVFKTYIKDFPEVDMDSIPDDVVIMVTPDNKEKAIVPAQKQDSLALSVKTSYNNEQHLYVKNDAVMNLDELELLVYSKQEVSETVSFDIDVLENESVTLNVQGRTYVITQPERLSVRVDLLKGAQKIPFNFNGASLVEISNVSVGATDD</sequence>
<feature type="transmembrane region" description="Helical" evidence="1">
    <location>
        <begin position="6"/>
        <end position="29"/>
    </location>
</feature>
<gene>
    <name evidence="2" type="ORF">AOC36_02460</name>
</gene>